<sequence>MAGPVETWPMVDAVLFVTVIIGCILLSSRRKSTIPGPKGFPFIGNIYQVPKDQQWLVFDEWIHRYGDLVQINLLGEPTLIIGSYTAASELLDSRGTIYSDRPPAVMAGELVGWNQGLGYSPGPQSPRFREFRRLFQQFMGPRPSQDHLVLSLQEKFASKLLLKLLESPQYFITHVRQSTGAFILKITYGYDVMEDQREDYLVQIVEKAMQGFALASEPGAFFVDYFPILKHVPSWIPGAGFRRVAQVMRGDLQRLYDVPFDFVTKQMKLGTATESFTSSYLEERESPGSDGKEIIKAAAASLYSGGADTTPSSLASFILAMTLHPGILARAQAELDLVIGNTFQRLPAFSDRASLPYVNAIVLEILRWNPAVPLGLAHKLTTDDVYRGHFLPKGTVVWANIWTMLHDENIFPDPMVFRPERFLDSNGQLRKLKPYEDPSIIGFGFGRRICPGMFLADNSIFINIAMMLYVFHFSPEKDNDGNDILPNVEYRGFISHPTPFRCNIMPRCDKAITLIRANNSD</sequence>
<dbReference type="SUPFAM" id="SSF48264">
    <property type="entry name" value="Cytochrome P450"/>
    <property type="match status" value="1"/>
</dbReference>
<dbReference type="Pfam" id="PF00067">
    <property type="entry name" value="p450"/>
    <property type="match status" value="1"/>
</dbReference>
<proteinExistence type="inferred from homology"/>
<name>A0AAW0FVZ6_9APHY</name>
<dbReference type="GO" id="GO:0016705">
    <property type="term" value="F:oxidoreductase activity, acting on paired donors, with incorporation or reduction of molecular oxygen"/>
    <property type="evidence" value="ECO:0007669"/>
    <property type="project" value="InterPro"/>
</dbReference>
<evidence type="ECO:0000256" key="11">
    <source>
        <dbReference type="ARBA" id="ARBA00023033"/>
    </source>
</evidence>
<dbReference type="CDD" id="cd11065">
    <property type="entry name" value="CYP64-like"/>
    <property type="match status" value="1"/>
</dbReference>
<keyword evidence="16" id="KW-1185">Reference proteome</keyword>
<protein>
    <recommendedName>
        <fullName evidence="17">Cytochrome P450</fullName>
    </recommendedName>
</protein>
<keyword evidence="10 13" id="KW-0408">Iron</keyword>
<dbReference type="PRINTS" id="PR00463">
    <property type="entry name" value="EP450I"/>
</dbReference>
<gene>
    <name evidence="15" type="ORF">QCA50_011908</name>
</gene>
<keyword evidence="9 14" id="KW-0560">Oxidoreductase</keyword>
<organism evidence="15 16">
    <name type="scientific">Cerrena zonata</name>
    <dbReference type="NCBI Taxonomy" id="2478898"/>
    <lineage>
        <taxon>Eukaryota</taxon>
        <taxon>Fungi</taxon>
        <taxon>Dikarya</taxon>
        <taxon>Basidiomycota</taxon>
        <taxon>Agaricomycotina</taxon>
        <taxon>Agaricomycetes</taxon>
        <taxon>Polyporales</taxon>
        <taxon>Cerrenaceae</taxon>
        <taxon>Cerrena</taxon>
    </lineage>
</organism>
<comment type="subcellular location">
    <subcellularLocation>
        <location evidence="2">Membrane</location>
        <topology evidence="2">Single-pass membrane protein</topology>
    </subcellularLocation>
</comment>
<evidence type="ECO:0000256" key="2">
    <source>
        <dbReference type="ARBA" id="ARBA00004167"/>
    </source>
</evidence>
<reference evidence="15 16" key="1">
    <citation type="submission" date="2022-09" db="EMBL/GenBank/DDBJ databases">
        <authorList>
            <person name="Palmer J.M."/>
        </authorList>
    </citation>
    <scope>NUCLEOTIDE SEQUENCE [LARGE SCALE GENOMIC DNA]</scope>
    <source>
        <strain evidence="15 16">DSM 7382</strain>
    </source>
</reference>
<keyword evidence="12" id="KW-0472">Membrane</keyword>
<dbReference type="AlphaFoldDB" id="A0AAW0FVZ6"/>
<dbReference type="GO" id="GO:0004497">
    <property type="term" value="F:monooxygenase activity"/>
    <property type="evidence" value="ECO:0007669"/>
    <property type="project" value="UniProtKB-KW"/>
</dbReference>
<keyword evidence="8" id="KW-1133">Transmembrane helix</keyword>
<dbReference type="GO" id="GO:0020037">
    <property type="term" value="F:heme binding"/>
    <property type="evidence" value="ECO:0007669"/>
    <property type="project" value="InterPro"/>
</dbReference>
<dbReference type="PANTHER" id="PTHR46300:SF7">
    <property type="entry name" value="P450, PUTATIVE (EUROFUNG)-RELATED"/>
    <property type="match status" value="1"/>
</dbReference>
<evidence type="ECO:0000256" key="6">
    <source>
        <dbReference type="ARBA" id="ARBA00022692"/>
    </source>
</evidence>
<evidence type="ECO:0000256" key="3">
    <source>
        <dbReference type="ARBA" id="ARBA00005179"/>
    </source>
</evidence>
<dbReference type="PROSITE" id="PS00086">
    <property type="entry name" value="CYTOCHROME_P450"/>
    <property type="match status" value="1"/>
</dbReference>
<dbReference type="PANTHER" id="PTHR46300">
    <property type="entry name" value="P450, PUTATIVE (EUROFUNG)-RELATED-RELATED"/>
    <property type="match status" value="1"/>
</dbReference>
<dbReference type="GO" id="GO:0016020">
    <property type="term" value="C:membrane"/>
    <property type="evidence" value="ECO:0007669"/>
    <property type="project" value="UniProtKB-SubCell"/>
</dbReference>
<evidence type="ECO:0000256" key="13">
    <source>
        <dbReference type="PIRSR" id="PIRSR602401-1"/>
    </source>
</evidence>
<comment type="pathway">
    <text evidence="3">Secondary metabolite biosynthesis.</text>
</comment>
<keyword evidence="5 13" id="KW-0349">Heme</keyword>
<feature type="binding site" description="axial binding residue" evidence="13">
    <location>
        <position position="450"/>
    </location>
    <ligand>
        <name>heme</name>
        <dbReference type="ChEBI" id="CHEBI:30413"/>
    </ligand>
    <ligandPart>
        <name>Fe</name>
        <dbReference type="ChEBI" id="CHEBI:18248"/>
    </ligandPart>
</feature>
<dbReference type="InterPro" id="IPR001128">
    <property type="entry name" value="Cyt_P450"/>
</dbReference>
<keyword evidence="7 13" id="KW-0479">Metal-binding</keyword>
<dbReference type="InterPro" id="IPR017972">
    <property type="entry name" value="Cyt_P450_CS"/>
</dbReference>
<comment type="similarity">
    <text evidence="4 14">Belongs to the cytochrome P450 family.</text>
</comment>
<evidence type="ECO:0000256" key="10">
    <source>
        <dbReference type="ARBA" id="ARBA00023004"/>
    </source>
</evidence>
<dbReference type="Proteomes" id="UP001385951">
    <property type="component" value="Unassembled WGS sequence"/>
</dbReference>
<dbReference type="InterPro" id="IPR050364">
    <property type="entry name" value="Cytochrome_P450_fung"/>
</dbReference>
<accession>A0AAW0FVZ6</accession>
<evidence type="ECO:0000256" key="7">
    <source>
        <dbReference type="ARBA" id="ARBA00022723"/>
    </source>
</evidence>
<keyword evidence="11 14" id="KW-0503">Monooxygenase</keyword>
<evidence type="ECO:0000256" key="8">
    <source>
        <dbReference type="ARBA" id="ARBA00022989"/>
    </source>
</evidence>
<dbReference type="Gene3D" id="1.10.630.10">
    <property type="entry name" value="Cytochrome P450"/>
    <property type="match status" value="1"/>
</dbReference>
<comment type="cofactor">
    <cofactor evidence="1 13">
        <name>heme</name>
        <dbReference type="ChEBI" id="CHEBI:30413"/>
    </cofactor>
</comment>
<evidence type="ECO:0000256" key="1">
    <source>
        <dbReference type="ARBA" id="ARBA00001971"/>
    </source>
</evidence>
<evidence type="ECO:0000256" key="9">
    <source>
        <dbReference type="ARBA" id="ARBA00023002"/>
    </source>
</evidence>
<evidence type="ECO:0000256" key="4">
    <source>
        <dbReference type="ARBA" id="ARBA00010617"/>
    </source>
</evidence>
<dbReference type="InterPro" id="IPR002401">
    <property type="entry name" value="Cyt_P450_E_grp-I"/>
</dbReference>
<dbReference type="PRINTS" id="PR00385">
    <property type="entry name" value="P450"/>
</dbReference>
<dbReference type="EMBL" id="JASBNA010000022">
    <property type="protein sequence ID" value="KAK7685071.1"/>
    <property type="molecule type" value="Genomic_DNA"/>
</dbReference>
<evidence type="ECO:0000256" key="14">
    <source>
        <dbReference type="RuleBase" id="RU000461"/>
    </source>
</evidence>
<evidence type="ECO:0000256" key="5">
    <source>
        <dbReference type="ARBA" id="ARBA00022617"/>
    </source>
</evidence>
<dbReference type="GO" id="GO:0005506">
    <property type="term" value="F:iron ion binding"/>
    <property type="evidence" value="ECO:0007669"/>
    <property type="project" value="InterPro"/>
</dbReference>
<evidence type="ECO:0000313" key="16">
    <source>
        <dbReference type="Proteomes" id="UP001385951"/>
    </source>
</evidence>
<dbReference type="InterPro" id="IPR036396">
    <property type="entry name" value="Cyt_P450_sf"/>
</dbReference>
<evidence type="ECO:0000256" key="12">
    <source>
        <dbReference type="ARBA" id="ARBA00023136"/>
    </source>
</evidence>
<comment type="caution">
    <text evidence="15">The sequence shown here is derived from an EMBL/GenBank/DDBJ whole genome shotgun (WGS) entry which is preliminary data.</text>
</comment>
<evidence type="ECO:0008006" key="17">
    <source>
        <dbReference type="Google" id="ProtNLM"/>
    </source>
</evidence>
<keyword evidence="6" id="KW-0812">Transmembrane</keyword>
<evidence type="ECO:0000313" key="15">
    <source>
        <dbReference type="EMBL" id="KAK7685071.1"/>
    </source>
</evidence>